<dbReference type="Pfam" id="PF04832">
    <property type="entry name" value="SOUL"/>
    <property type="match status" value="1"/>
</dbReference>
<organism evidence="2 3">
    <name type="scientific">Geomonas limicola</name>
    <dbReference type="NCBI Taxonomy" id="2740186"/>
    <lineage>
        <taxon>Bacteria</taxon>
        <taxon>Pseudomonadati</taxon>
        <taxon>Thermodesulfobacteriota</taxon>
        <taxon>Desulfuromonadia</taxon>
        <taxon>Geobacterales</taxon>
        <taxon>Geobacteraceae</taxon>
        <taxon>Geomonas</taxon>
    </lineage>
</organism>
<feature type="chain" id="PRO_5028018622" evidence="1">
    <location>
        <begin position="24"/>
        <end position="210"/>
    </location>
</feature>
<keyword evidence="3" id="KW-1185">Reference proteome</keyword>
<dbReference type="InterPro" id="IPR011256">
    <property type="entry name" value="Reg_factor_effector_dom_sf"/>
</dbReference>
<dbReference type="PANTHER" id="PTHR11220:SF1">
    <property type="entry name" value="HEME-BINDING PROTEIN 2"/>
    <property type="match status" value="1"/>
</dbReference>
<protein>
    <submittedName>
        <fullName evidence="2">Heme-binding protein</fullName>
    </submittedName>
</protein>
<dbReference type="SUPFAM" id="SSF55136">
    <property type="entry name" value="Probable bacterial effector-binding domain"/>
    <property type="match status" value="1"/>
</dbReference>
<dbReference type="EMBL" id="BLXZ01000001">
    <property type="protein sequence ID" value="GFO66659.1"/>
    <property type="molecule type" value="Genomic_DNA"/>
</dbReference>
<dbReference type="PANTHER" id="PTHR11220">
    <property type="entry name" value="HEME-BINDING PROTEIN-RELATED"/>
    <property type="match status" value="1"/>
</dbReference>
<gene>
    <name evidence="2" type="ORF">GMLC_02380</name>
</gene>
<evidence type="ECO:0000313" key="3">
    <source>
        <dbReference type="Proteomes" id="UP000587586"/>
    </source>
</evidence>
<keyword evidence="1" id="KW-0732">Signal</keyword>
<proteinExistence type="predicted"/>
<dbReference type="Proteomes" id="UP000587586">
    <property type="component" value="Unassembled WGS sequence"/>
</dbReference>
<accession>A0A6V8N5U0</accession>
<feature type="signal peptide" evidence="1">
    <location>
        <begin position="1"/>
        <end position="23"/>
    </location>
</feature>
<sequence length="210" mass="23619">MKHLLTVVGMVALLLTGVPKAMATEEAPYTVLKSDGIFELRHYEAQILVEIAVDGDLEDAGRKAFRPLFDYISGKNHSRSKIPMTAPVAQGATGEKIAMTAPVSQEPRQGKWAVSFVMPASYTMETIPVPDNPELKLRWVPARKVAAVRYSGFWSEKRYLAHRNLLEGWLRENNLSAVGEPVWARYNPPFTLWFLRRNEILIPVNVDSNT</sequence>
<dbReference type="InterPro" id="IPR006917">
    <property type="entry name" value="SOUL_heme-bd"/>
</dbReference>
<name>A0A6V8N5U0_9BACT</name>
<dbReference type="AlphaFoldDB" id="A0A6V8N5U0"/>
<dbReference type="Gene3D" id="3.20.80.10">
    <property type="entry name" value="Regulatory factor, effector binding domain"/>
    <property type="match status" value="1"/>
</dbReference>
<evidence type="ECO:0000256" key="1">
    <source>
        <dbReference type="SAM" id="SignalP"/>
    </source>
</evidence>
<dbReference type="RefSeq" id="WP_183359196.1">
    <property type="nucleotide sequence ID" value="NZ_BLXZ01000001.1"/>
</dbReference>
<comment type="caution">
    <text evidence="2">The sequence shown here is derived from an EMBL/GenBank/DDBJ whole genome shotgun (WGS) entry which is preliminary data.</text>
</comment>
<reference evidence="3" key="1">
    <citation type="submission" date="2020-06" db="EMBL/GenBank/DDBJ databases">
        <title>Draft genomic sequecing of Geomonas sp. Red745.</title>
        <authorList>
            <person name="Itoh H."/>
            <person name="Xu Z.X."/>
            <person name="Ushijima N."/>
            <person name="Masuda Y."/>
            <person name="Shiratori Y."/>
            <person name="Senoo K."/>
        </authorList>
    </citation>
    <scope>NUCLEOTIDE SEQUENCE [LARGE SCALE GENOMIC DNA]</scope>
    <source>
        <strain evidence="3">Red745</strain>
    </source>
</reference>
<evidence type="ECO:0000313" key="2">
    <source>
        <dbReference type="EMBL" id="GFO66659.1"/>
    </source>
</evidence>